<name>A0ABQ4Z6U5_9ASTR</name>
<accession>A0ABQ4Z6U5</accession>
<reference evidence="2" key="2">
    <citation type="submission" date="2022-01" db="EMBL/GenBank/DDBJ databases">
        <authorList>
            <person name="Yamashiro T."/>
            <person name="Shiraishi A."/>
            <person name="Satake H."/>
            <person name="Nakayama K."/>
        </authorList>
    </citation>
    <scope>NUCLEOTIDE SEQUENCE</scope>
</reference>
<evidence type="ECO:0000313" key="2">
    <source>
        <dbReference type="EMBL" id="GJS85446.1"/>
    </source>
</evidence>
<dbReference type="EMBL" id="BQNB010011050">
    <property type="protein sequence ID" value="GJS85446.1"/>
    <property type="molecule type" value="Genomic_DNA"/>
</dbReference>
<sequence>MRTSKHGKSNTSVLEDPTALELVVKPCQRDSLNLPDHRYKQRCCSLIPAELDSLPHAHAQTTKTYYKHQESSSIKDKDFRKL</sequence>
<comment type="caution">
    <text evidence="2">The sequence shown here is derived from an EMBL/GenBank/DDBJ whole genome shotgun (WGS) entry which is preliminary data.</text>
</comment>
<proteinExistence type="predicted"/>
<dbReference type="Proteomes" id="UP001151760">
    <property type="component" value="Unassembled WGS sequence"/>
</dbReference>
<evidence type="ECO:0000256" key="1">
    <source>
        <dbReference type="SAM" id="MobiDB-lite"/>
    </source>
</evidence>
<protein>
    <submittedName>
        <fullName evidence="2">Uncharacterized protein</fullName>
    </submittedName>
</protein>
<keyword evidence="3" id="KW-1185">Reference proteome</keyword>
<reference evidence="2" key="1">
    <citation type="journal article" date="2022" name="Int. J. Mol. Sci.">
        <title>Draft Genome of Tanacetum Coccineum: Genomic Comparison of Closely Related Tanacetum-Family Plants.</title>
        <authorList>
            <person name="Yamashiro T."/>
            <person name="Shiraishi A."/>
            <person name="Nakayama K."/>
            <person name="Satake H."/>
        </authorList>
    </citation>
    <scope>NUCLEOTIDE SEQUENCE</scope>
</reference>
<feature type="compositionally biased region" description="Basic and acidic residues" evidence="1">
    <location>
        <begin position="67"/>
        <end position="82"/>
    </location>
</feature>
<organism evidence="2 3">
    <name type="scientific">Tanacetum coccineum</name>
    <dbReference type="NCBI Taxonomy" id="301880"/>
    <lineage>
        <taxon>Eukaryota</taxon>
        <taxon>Viridiplantae</taxon>
        <taxon>Streptophyta</taxon>
        <taxon>Embryophyta</taxon>
        <taxon>Tracheophyta</taxon>
        <taxon>Spermatophyta</taxon>
        <taxon>Magnoliopsida</taxon>
        <taxon>eudicotyledons</taxon>
        <taxon>Gunneridae</taxon>
        <taxon>Pentapetalae</taxon>
        <taxon>asterids</taxon>
        <taxon>campanulids</taxon>
        <taxon>Asterales</taxon>
        <taxon>Asteraceae</taxon>
        <taxon>Asteroideae</taxon>
        <taxon>Anthemideae</taxon>
        <taxon>Anthemidinae</taxon>
        <taxon>Tanacetum</taxon>
    </lineage>
</organism>
<gene>
    <name evidence="2" type="ORF">Tco_0751987</name>
</gene>
<evidence type="ECO:0000313" key="3">
    <source>
        <dbReference type="Proteomes" id="UP001151760"/>
    </source>
</evidence>
<feature type="region of interest" description="Disordered" evidence="1">
    <location>
        <begin position="62"/>
        <end position="82"/>
    </location>
</feature>